<dbReference type="SUPFAM" id="SSF53807">
    <property type="entry name" value="Helical backbone' metal receptor"/>
    <property type="match status" value="1"/>
</dbReference>
<gene>
    <name evidence="8" type="ORF">SAMN06893096_10927</name>
</gene>
<dbReference type="PROSITE" id="PS51257">
    <property type="entry name" value="PROKAR_LIPOPROTEIN"/>
    <property type="match status" value="1"/>
</dbReference>
<evidence type="ECO:0000256" key="4">
    <source>
        <dbReference type="ARBA" id="ARBA00022729"/>
    </source>
</evidence>
<feature type="region of interest" description="Disordered" evidence="5">
    <location>
        <begin position="24"/>
        <end position="62"/>
    </location>
</feature>
<dbReference type="EMBL" id="FZOO01000009">
    <property type="protein sequence ID" value="SNS84436.1"/>
    <property type="molecule type" value="Genomic_DNA"/>
</dbReference>
<dbReference type="GO" id="GO:0030288">
    <property type="term" value="C:outer membrane-bounded periplasmic space"/>
    <property type="evidence" value="ECO:0007669"/>
    <property type="project" value="TreeGrafter"/>
</dbReference>
<dbReference type="GO" id="GO:1901678">
    <property type="term" value="P:iron coordination entity transport"/>
    <property type="evidence" value="ECO:0007669"/>
    <property type="project" value="UniProtKB-ARBA"/>
</dbReference>
<evidence type="ECO:0000313" key="9">
    <source>
        <dbReference type="Proteomes" id="UP000198373"/>
    </source>
</evidence>
<sequence length="349" mass="35667">MSVRPVLRGAALLAATALVAGCGSAGSTSSGTTSSVGTSSGGTSSGGTASGETGGAPSGSFPVTVETAFGAVEVPEEPERVVALGWSDAETALALGVQPVGASDWLAFGGEGVGPWAEGLYDDAPEIVETLEPSLEAVAALDPDLILDTRSPATQERYDALSVIAPTIGQPEGVGAYLTTWQQQLDLVGRALGREQEAADLRAQVEQQFAEAAAANPQFEGTEVAVGAYTSEGFGAYVRGDTRVDFMETLGFVNSPAVQDLAGDSFSVPVSEEQVPLLDAPLTVVFPIFVDAAQITGNPLWQSLPSVQRGDALVLEDQTLSNAFSSGSALGTRYALDQAVPLFAETLAP</sequence>
<accession>A0A239HSY6</accession>
<dbReference type="InterPro" id="IPR002491">
    <property type="entry name" value="ABC_transptr_periplasmic_BD"/>
</dbReference>
<dbReference type="PANTHER" id="PTHR30532">
    <property type="entry name" value="IRON III DICITRATE-BINDING PERIPLASMIC PROTEIN"/>
    <property type="match status" value="1"/>
</dbReference>
<reference evidence="9" key="1">
    <citation type="submission" date="2017-06" db="EMBL/GenBank/DDBJ databases">
        <authorList>
            <person name="Varghese N."/>
            <person name="Submissions S."/>
        </authorList>
    </citation>
    <scope>NUCLEOTIDE SEQUENCE [LARGE SCALE GENOMIC DNA]</scope>
    <source>
        <strain evidence="9">DSM 46839</strain>
    </source>
</reference>
<comment type="similarity">
    <text evidence="2">Belongs to the bacterial solute-binding protein 8 family.</text>
</comment>
<dbReference type="AlphaFoldDB" id="A0A239HSY6"/>
<evidence type="ECO:0000313" key="8">
    <source>
        <dbReference type="EMBL" id="SNS84436.1"/>
    </source>
</evidence>
<feature type="chain" id="PRO_5012127706" evidence="6">
    <location>
        <begin position="26"/>
        <end position="349"/>
    </location>
</feature>
<evidence type="ECO:0000256" key="5">
    <source>
        <dbReference type="SAM" id="MobiDB-lite"/>
    </source>
</evidence>
<keyword evidence="3" id="KW-0813">Transport</keyword>
<evidence type="ECO:0000256" key="2">
    <source>
        <dbReference type="ARBA" id="ARBA00008814"/>
    </source>
</evidence>
<feature type="domain" description="Fe/B12 periplasmic-binding" evidence="7">
    <location>
        <begin position="80"/>
        <end position="349"/>
    </location>
</feature>
<feature type="compositionally biased region" description="Low complexity" evidence="5">
    <location>
        <begin position="24"/>
        <end position="38"/>
    </location>
</feature>
<evidence type="ECO:0000256" key="1">
    <source>
        <dbReference type="ARBA" id="ARBA00004196"/>
    </source>
</evidence>
<dbReference type="Pfam" id="PF01497">
    <property type="entry name" value="Peripla_BP_2"/>
    <property type="match status" value="1"/>
</dbReference>
<name>A0A239HSY6_9ACTN</name>
<evidence type="ECO:0000259" key="7">
    <source>
        <dbReference type="PROSITE" id="PS50983"/>
    </source>
</evidence>
<dbReference type="PANTHER" id="PTHR30532:SF24">
    <property type="entry name" value="FERRIC ENTEROBACTIN-BINDING PERIPLASMIC PROTEIN FEPB"/>
    <property type="match status" value="1"/>
</dbReference>
<dbReference type="RefSeq" id="WP_089306752.1">
    <property type="nucleotide sequence ID" value="NZ_FZOO01000009.1"/>
</dbReference>
<comment type="subcellular location">
    <subcellularLocation>
        <location evidence="1">Cell envelope</location>
    </subcellularLocation>
</comment>
<dbReference type="Gene3D" id="3.40.50.1980">
    <property type="entry name" value="Nitrogenase molybdenum iron protein domain"/>
    <property type="match status" value="2"/>
</dbReference>
<keyword evidence="9" id="KW-1185">Reference proteome</keyword>
<proteinExistence type="inferred from homology"/>
<protein>
    <submittedName>
        <fullName evidence="8">Iron complex transport system substrate-binding protein</fullName>
    </submittedName>
</protein>
<dbReference type="OrthoDB" id="9793175at2"/>
<evidence type="ECO:0000256" key="6">
    <source>
        <dbReference type="SAM" id="SignalP"/>
    </source>
</evidence>
<keyword evidence="4 6" id="KW-0732">Signal</keyword>
<dbReference type="InterPro" id="IPR051313">
    <property type="entry name" value="Bact_iron-sidero_bind"/>
</dbReference>
<dbReference type="Proteomes" id="UP000198373">
    <property type="component" value="Unassembled WGS sequence"/>
</dbReference>
<dbReference type="PROSITE" id="PS50983">
    <property type="entry name" value="FE_B12_PBP"/>
    <property type="match status" value="1"/>
</dbReference>
<dbReference type="CDD" id="cd01146">
    <property type="entry name" value="FhuD"/>
    <property type="match status" value="1"/>
</dbReference>
<organism evidence="8 9">
    <name type="scientific">Geodermatophilus pulveris</name>
    <dbReference type="NCBI Taxonomy" id="1564159"/>
    <lineage>
        <taxon>Bacteria</taxon>
        <taxon>Bacillati</taxon>
        <taxon>Actinomycetota</taxon>
        <taxon>Actinomycetes</taxon>
        <taxon>Geodermatophilales</taxon>
        <taxon>Geodermatophilaceae</taxon>
        <taxon>Geodermatophilus</taxon>
    </lineage>
</organism>
<evidence type="ECO:0000256" key="3">
    <source>
        <dbReference type="ARBA" id="ARBA00022448"/>
    </source>
</evidence>
<feature type="signal peptide" evidence="6">
    <location>
        <begin position="1"/>
        <end position="25"/>
    </location>
</feature>
<feature type="compositionally biased region" description="Gly residues" evidence="5">
    <location>
        <begin position="39"/>
        <end position="57"/>
    </location>
</feature>